<evidence type="ECO:0000313" key="1">
    <source>
        <dbReference type="EMBL" id="MFC4662389.1"/>
    </source>
</evidence>
<evidence type="ECO:0000313" key="2">
    <source>
        <dbReference type="Proteomes" id="UP001595988"/>
    </source>
</evidence>
<sequence>MKKLLLRRIVRKKMTQNPLMQITQLQLGREKTQTAKPLLTVT</sequence>
<dbReference type="Proteomes" id="UP001595988">
    <property type="component" value="Unassembled WGS sequence"/>
</dbReference>
<dbReference type="EMBL" id="JBHSFT010000012">
    <property type="protein sequence ID" value="MFC4662389.1"/>
    <property type="molecule type" value="Genomic_DNA"/>
</dbReference>
<reference evidence="2" key="1">
    <citation type="journal article" date="2019" name="Int. J. Syst. Evol. Microbiol.">
        <title>The Global Catalogue of Microorganisms (GCM) 10K type strain sequencing project: providing services to taxonomists for standard genome sequencing and annotation.</title>
        <authorList>
            <consortium name="The Broad Institute Genomics Platform"/>
            <consortium name="The Broad Institute Genome Sequencing Center for Infectious Disease"/>
            <person name="Wu L."/>
            <person name="Ma J."/>
        </authorList>
    </citation>
    <scope>NUCLEOTIDE SEQUENCE [LARGE SCALE GENOMIC DNA]</scope>
    <source>
        <strain evidence="2">CCUG 37257</strain>
    </source>
</reference>
<dbReference type="RefSeq" id="WP_256705588.1">
    <property type="nucleotide sequence ID" value="NZ_JBHSFT010000012.1"/>
</dbReference>
<gene>
    <name evidence="1" type="ORF">ACFO3P_09310</name>
</gene>
<keyword evidence="2" id="KW-1185">Reference proteome</keyword>
<organism evidence="1 2">
    <name type="scientific">Oceanobacillus aidingensis</name>
    <dbReference type="NCBI Taxonomy" id="645964"/>
    <lineage>
        <taxon>Bacteria</taxon>
        <taxon>Bacillati</taxon>
        <taxon>Bacillota</taxon>
        <taxon>Bacilli</taxon>
        <taxon>Bacillales</taxon>
        <taxon>Bacillaceae</taxon>
        <taxon>Oceanobacillus</taxon>
    </lineage>
</organism>
<accession>A0ABV9JX95</accession>
<protein>
    <submittedName>
        <fullName evidence="1">Uncharacterized protein</fullName>
    </submittedName>
</protein>
<name>A0ABV9JX95_9BACI</name>
<comment type="caution">
    <text evidence="1">The sequence shown here is derived from an EMBL/GenBank/DDBJ whole genome shotgun (WGS) entry which is preliminary data.</text>
</comment>
<proteinExistence type="predicted"/>